<keyword evidence="2" id="KW-0238">DNA-binding</keyword>
<gene>
    <name evidence="5" type="ORF">GALL_467370</name>
</gene>
<dbReference type="SUPFAM" id="SSF46894">
    <property type="entry name" value="C-terminal effector domain of the bipartite response regulators"/>
    <property type="match status" value="1"/>
</dbReference>
<organism evidence="5">
    <name type="scientific">mine drainage metagenome</name>
    <dbReference type="NCBI Taxonomy" id="410659"/>
    <lineage>
        <taxon>unclassified sequences</taxon>
        <taxon>metagenomes</taxon>
        <taxon>ecological metagenomes</taxon>
    </lineage>
</organism>
<accession>A0A1J5PKF5</accession>
<dbReference type="SUPFAM" id="SSF75516">
    <property type="entry name" value="Pheromone-binding domain of LuxR-like quorum-sensing transcription factors"/>
    <property type="match status" value="1"/>
</dbReference>
<dbReference type="PRINTS" id="PR00038">
    <property type="entry name" value="HTHLUXR"/>
</dbReference>
<evidence type="ECO:0000256" key="2">
    <source>
        <dbReference type="ARBA" id="ARBA00023125"/>
    </source>
</evidence>
<proteinExistence type="predicted"/>
<dbReference type="PANTHER" id="PTHR44688">
    <property type="entry name" value="DNA-BINDING TRANSCRIPTIONAL ACTIVATOR DEVR_DOSR"/>
    <property type="match status" value="1"/>
</dbReference>
<dbReference type="PROSITE" id="PS50043">
    <property type="entry name" value="HTH_LUXR_2"/>
    <property type="match status" value="1"/>
</dbReference>
<protein>
    <submittedName>
        <fullName evidence="5">Bacterial regulatory protein, luxR family</fullName>
    </submittedName>
</protein>
<dbReference type="PANTHER" id="PTHR44688:SF16">
    <property type="entry name" value="DNA-BINDING TRANSCRIPTIONAL ACTIVATOR DEVR_DOSR"/>
    <property type="match status" value="1"/>
</dbReference>
<dbReference type="GO" id="GO:0006355">
    <property type="term" value="P:regulation of DNA-templated transcription"/>
    <property type="evidence" value="ECO:0007669"/>
    <property type="project" value="InterPro"/>
</dbReference>
<evidence type="ECO:0000256" key="1">
    <source>
        <dbReference type="ARBA" id="ARBA00023015"/>
    </source>
</evidence>
<feature type="domain" description="HTH luxR-type" evidence="4">
    <location>
        <begin position="81"/>
        <end position="146"/>
    </location>
</feature>
<dbReference type="InterPro" id="IPR036388">
    <property type="entry name" value="WH-like_DNA-bd_sf"/>
</dbReference>
<reference evidence="5" key="1">
    <citation type="submission" date="2016-10" db="EMBL/GenBank/DDBJ databases">
        <title>Sequence of Gallionella enrichment culture.</title>
        <authorList>
            <person name="Poehlein A."/>
            <person name="Muehling M."/>
            <person name="Daniel R."/>
        </authorList>
    </citation>
    <scope>NUCLEOTIDE SEQUENCE</scope>
</reference>
<evidence type="ECO:0000313" key="5">
    <source>
        <dbReference type="EMBL" id="OIQ71642.1"/>
    </source>
</evidence>
<evidence type="ECO:0000256" key="3">
    <source>
        <dbReference type="ARBA" id="ARBA00023163"/>
    </source>
</evidence>
<dbReference type="Pfam" id="PF00196">
    <property type="entry name" value="GerE"/>
    <property type="match status" value="1"/>
</dbReference>
<dbReference type="GO" id="GO:0003677">
    <property type="term" value="F:DNA binding"/>
    <property type="evidence" value="ECO:0007669"/>
    <property type="project" value="UniProtKB-KW"/>
</dbReference>
<dbReference type="InterPro" id="IPR005143">
    <property type="entry name" value="TF_LuxR_autoind-bd_dom"/>
</dbReference>
<keyword evidence="1" id="KW-0805">Transcription regulation</keyword>
<dbReference type="EMBL" id="MLJW01003631">
    <property type="protein sequence ID" value="OIQ71642.1"/>
    <property type="molecule type" value="Genomic_DNA"/>
</dbReference>
<sequence>MLRWAYENDGATRWSALSLADPREVMLRARHFGLTYGVVVACDDRSTDGQRSIGSFARSDREFDDGEIVLLEKKLRHLHDIKAPPSNLTKAELEALRMVKDGLLLKEIAAQLVVSEGAVKQRLKNARLKLGARTGSQAVSMALSAGLI</sequence>
<comment type="caution">
    <text evidence="5">The sequence shown here is derived from an EMBL/GenBank/DDBJ whole genome shotgun (WGS) entry which is preliminary data.</text>
</comment>
<dbReference type="SMART" id="SM00421">
    <property type="entry name" value="HTH_LUXR"/>
    <property type="match status" value="1"/>
</dbReference>
<dbReference type="CDD" id="cd06170">
    <property type="entry name" value="LuxR_C_like"/>
    <property type="match status" value="1"/>
</dbReference>
<dbReference type="InterPro" id="IPR036693">
    <property type="entry name" value="TF_LuxR_autoind-bd_dom_sf"/>
</dbReference>
<dbReference type="Gene3D" id="1.10.10.10">
    <property type="entry name" value="Winged helix-like DNA-binding domain superfamily/Winged helix DNA-binding domain"/>
    <property type="match status" value="1"/>
</dbReference>
<evidence type="ECO:0000259" key="4">
    <source>
        <dbReference type="PROSITE" id="PS50043"/>
    </source>
</evidence>
<dbReference type="InterPro" id="IPR000792">
    <property type="entry name" value="Tscrpt_reg_LuxR_C"/>
</dbReference>
<dbReference type="Pfam" id="PF03472">
    <property type="entry name" value="Autoind_bind"/>
    <property type="match status" value="1"/>
</dbReference>
<dbReference type="AlphaFoldDB" id="A0A1J5PKF5"/>
<dbReference type="Gene3D" id="3.30.450.80">
    <property type="entry name" value="Transcription factor LuxR-like, autoinducer-binding domain"/>
    <property type="match status" value="1"/>
</dbReference>
<dbReference type="InterPro" id="IPR016032">
    <property type="entry name" value="Sig_transdc_resp-reg_C-effctor"/>
</dbReference>
<name>A0A1J5PKF5_9ZZZZ</name>
<keyword evidence="3" id="KW-0804">Transcription</keyword>